<dbReference type="EMBL" id="QEAQ01000017">
    <property type="protein sequence ID" value="TPX60193.1"/>
    <property type="molecule type" value="Genomic_DNA"/>
</dbReference>
<feature type="transmembrane region" description="Helical" evidence="1">
    <location>
        <begin position="26"/>
        <end position="47"/>
    </location>
</feature>
<dbReference type="AlphaFoldDB" id="A0A507E7Z8"/>
<protein>
    <recommendedName>
        <fullName evidence="2">Methyltransferase domain-containing protein</fullName>
    </recommendedName>
</protein>
<dbReference type="PANTHER" id="PTHR32026">
    <property type="entry name" value="METHYLTRANSFERASE-LIKE PROTEIN 24"/>
    <property type="match status" value="1"/>
</dbReference>
<proteinExistence type="predicted"/>
<comment type="caution">
    <text evidence="3">The sequence shown here is derived from an EMBL/GenBank/DDBJ whole genome shotgun (WGS) entry which is preliminary data.</text>
</comment>
<dbReference type="Proteomes" id="UP000318582">
    <property type="component" value="Unassembled WGS sequence"/>
</dbReference>
<reference evidence="3 4" key="1">
    <citation type="journal article" date="2019" name="Sci. Rep.">
        <title>Comparative genomics of chytrid fungi reveal insights into the obligate biotrophic and pathogenic lifestyle of Synchytrium endobioticum.</title>
        <authorList>
            <person name="van de Vossenberg B.T.L.H."/>
            <person name="Warris S."/>
            <person name="Nguyen H.D.T."/>
            <person name="van Gent-Pelzer M.P.E."/>
            <person name="Joly D.L."/>
            <person name="van de Geest H.C."/>
            <person name="Bonants P.J.M."/>
            <person name="Smith D.S."/>
            <person name="Levesque C.A."/>
            <person name="van der Lee T.A.J."/>
        </authorList>
    </citation>
    <scope>NUCLEOTIDE SEQUENCE [LARGE SCALE GENOMIC DNA]</scope>
    <source>
        <strain evidence="3 4">CBS 809.83</strain>
    </source>
</reference>
<dbReference type="OrthoDB" id="10006218at2759"/>
<keyword evidence="1" id="KW-0812">Transmembrane</keyword>
<evidence type="ECO:0000313" key="3">
    <source>
        <dbReference type="EMBL" id="TPX60193.1"/>
    </source>
</evidence>
<dbReference type="Pfam" id="PF13383">
    <property type="entry name" value="Methyltransf_22"/>
    <property type="match status" value="1"/>
</dbReference>
<feature type="domain" description="Methyltransferase" evidence="2">
    <location>
        <begin position="126"/>
        <end position="308"/>
    </location>
</feature>
<gene>
    <name evidence="3" type="ORF">PhCBS80983_g01955</name>
</gene>
<dbReference type="InterPro" id="IPR025714">
    <property type="entry name" value="Methyltranfer_dom"/>
</dbReference>
<keyword evidence="4" id="KW-1185">Reference proteome</keyword>
<dbReference type="PANTHER" id="PTHR32026:SF10">
    <property type="entry name" value="METHYLTRANSFERASE-LIKE PROTEIN 24-RELATED"/>
    <property type="match status" value="1"/>
</dbReference>
<organism evidence="3 4">
    <name type="scientific">Powellomyces hirtus</name>
    <dbReference type="NCBI Taxonomy" id="109895"/>
    <lineage>
        <taxon>Eukaryota</taxon>
        <taxon>Fungi</taxon>
        <taxon>Fungi incertae sedis</taxon>
        <taxon>Chytridiomycota</taxon>
        <taxon>Chytridiomycota incertae sedis</taxon>
        <taxon>Chytridiomycetes</taxon>
        <taxon>Spizellomycetales</taxon>
        <taxon>Powellomycetaceae</taxon>
        <taxon>Powellomyces</taxon>
    </lineage>
</organism>
<name>A0A507E7Z8_9FUNG</name>
<dbReference type="STRING" id="109895.A0A507E7Z8"/>
<accession>A0A507E7Z8</accession>
<evidence type="ECO:0000259" key="2">
    <source>
        <dbReference type="Pfam" id="PF13383"/>
    </source>
</evidence>
<dbReference type="InterPro" id="IPR026913">
    <property type="entry name" value="METTL24"/>
</dbReference>
<evidence type="ECO:0000256" key="1">
    <source>
        <dbReference type="SAM" id="Phobius"/>
    </source>
</evidence>
<keyword evidence="1" id="KW-1133">Transmembrane helix</keyword>
<sequence>MSPRHQYEQVVDQVSKLAAPLKRRKVLILVGAGIAISTLLLLAVGHIPNATERLVAYHQAATSTDEYIKCLIQPPTNEVMYGVEKCISNLNNQRYLSAIRTIETLPKEQLPQYQGMDTYAAVPKWRIFDLFQPTYECNAMDLIRIGAPSKVLDTGKWICTDKLDFGSGAEKKCTIFSLGSNNQFDFEHDIHVLFPQCQIHTFDCTGDWSNPATTFHKTCIGGKDEVDSQGRTFKRLATIRKELGVDTISVLKMDIEHYEWPFFLDLLNESVEDRPMQILVEFHAGMWQRGADAPWALAPSLFENWSNNWAVPMARVVKLFDELGYRIVFQVREDVY</sequence>
<evidence type="ECO:0000313" key="4">
    <source>
        <dbReference type="Proteomes" id="UP000318582"/>
    </source>
</evidence>
<keyword evidence="1" id="KW-0472">Membrane</keyword>